<evidence type="ECO:0000313" key="2">
    <source>
        <dbReference type="Proteomes" id="UP000838756"/>
    </source>
</evidence>
<comment type="caution">
    <text evidence="1">The sequence shown here is derived from an EMBL/GenBank/DDBJ whole genome shotgun (WGS) entry which is preliminary data.</text>
</comment>
<dbReference type="EMBL" id="CAKXAJ010018337">
    <property type="protein sequence ID" value="CAH2217637.1"/>
    <property type="molecule type" value="Genomic_DNA"/>
</dbReference>
<dbReference type="Proteomes" id="UP000838756">
    <property type="component" value="Unassembled WGS sequence"/>
</dbReference>
<keyword evidence="2" id="KW-1185">Reference proteome</keyword>
<organism evidence="1 2">
    <name type="scientific">Pararge aegeria aegeria</name>
    <dbReference type="NCBI Taxonomy" id="348720"/>
    <lineage>
        <taxon>Eukaryota</taxon>
        <taxon>Metazoa</taxon>
        <taxon>Ecdysozoa</taxon>
        <taxon>Arthropoda</taxon>
        <taxon>Hexapoda</taxon>
        <taxon>Insecta</taxon>
        <taxon>Pterygota</taxon>
        <taxon>Neoptera</taxon>
        <taxon>Endopterygota</taxon>
        <taxon>Lepidoptera</taxon>
        <taxon>Glossata</taxon>
        <taxon>Ditrysia</taxon>
        <taxon>Papilionoidea</taxon>
        <taxon>Nymphalidae</taxon>
        <taxon>Satyrinae</taxon>
        <taxon>Satyrini</taxon>
        <taxon>Parargina</taxon>
        <taxon>Pararge</taxon>
    </lineage>
</organism>
<evidence type="ECO:0000313" key="1">
    <source>
        <dbReference type="EMBL" id="CAH2217637.1"/>
    </source>
</evidence>
<dbReference type="AlphaFoldDB" id="A0A8S4QWD3"/>
<accession>A0A8S4QWD3</accession>
<sequence>TPTVRSTIQCWNIKTKISRRLWRELSNRQTKITTGTSTGRNTDLLLSD</sequence>
<gene>
    <name evidence="1" type="primary">jg2563</name>
    <name evidence="1" type="ORF">PAEG_LOCUS5522</name>
</gene>
<proteinExistence type="predicted"/>
<protein>
    <submittedName>
        <fullName evidence="1">Jg2563 protein</fullName>
    </submittedName>
</protein>
<feature type="non-terminal residue" evidence="1">
    <location>
        <position position="1"/>
    </location>
</feature>
<name>A0A8S4QWD3_9NEOP</name>
<feature type="non-terminal residue" evidence="1">
    <location>
        <position position="48"/>
    </location>
</feature>
<reference evidence="1" key="1">
    <citation type="submission" date="2022-03" db="EMBL/GenBank/DDBJ databases">
        <authorList>
            <person name="Lindestad O."/>
        </authorList>
    </citation>
    <scope>NUCLEOTIDE SEQUENCE</scope>
</reference>